<dbReference type="AlphaFoldDB" id="M4BDJ3"/>
<dbReference type="HOGENOM" id="CLU_772641_0_0_1"/>
<organism evidence="2 3">
    <name type="scientific">Hyaloperonospora arabidopsidis (strain Emoy2)</name>
    <name type="common">Downy mildew agent</name>
    <name type="synonym">Peronospora arabidopsidis</name>
    <dbReference type="NCBI Taxonomy" id="559515"/>
    <lineage>
        <taxon>Eukaryota</taxon>
        <taxon>Sar</taxon>
        <taxon>Stramenopiles</taxon>
        <taxon>Oomycota</taxon>
        <taxon>Peronosporomycetes</taxon>
        <taxon>Peronosporales</taxon>
        <taxon>Peronosporaceae</taxon>
        <taxon>Hyaloperonospora</taxon>
    </lineage>
</organism>
<evidence type="ECO:0000313" key="2">
    <source>
        <dbReference type="EnsemblProtists" id="HpaP804360"/>
    </source>
</evidence>
<feature type="region of interest" description="Disordered" evidence="1">
    <location>
        <begin position="170"/>
        <end position="225"/>
    </location>
</feature>
<proteinExistence type="predicted"/>
<dbReference type="OMA" id="WEHEHMA"/>
<dbReference type="InParanoid" id="M4BDJ3"/>
<dbReference type="VEuPathDB" id="FungiDB:HpaG804360"/>
<feature type="region of interest" description="Disordered" evidence="1">
    <location>
        <begin position="1"/>
        <end position="35"/>
    </location>
</feature>
<feature type="compositionally biased region" description="Polar residues" evidence="1">
    <location>
        <begin position="199"/>
        <end position="216"/>
    </location>
</feature>
<evidence type="ECO:0000256" key="1">
    <source>
        <dbReference type="SAM" id="MobiDB-lite"/>
    </source>
</evidence>
<dbReference type="EnsemblProtists" id="HpaT804360">
    <property type="protein sequence ID" value="HpaP804360"/>
    <property type="gene ID" value="HpaG804360"/>
</dbReference>
<keyword evidence="3" id="KW-1185">Reference proteome</keyword>
<dbReference type="EMBL" id="JH598161">
    <property type="status" value="NOT_ANNOTATED_CDS"/>
    <property type="molecule type" value="Genomic_DNA"/>
</dbReference>
<dbReference type="Proteomes" id="UP000011713">
    <property type="component" value="Unassembled WGS sequence"/>
</dbReference>
<sequence length="359" mass="39891">MAANKGAPRRKRAASESGGAKRKPTEAAKKRQTVAAKRKYVRELAKAGRWSEIERLYGKKIVTKAKTYVETQGVKKKTPLEIANEILIKNGYLPCVSDTAASRIPPAPIVHQTAGSGTRECGPERIIAAAAPDSPVKLTKEQQKRIEMRRQEALERRRRVQQVARTYVHPPPAVIQPPRPPDEAHRRARQAVVPVQEQRLLSPQTSKMGSSSPDGQQKTDTHRVVTVKSRPRTNVVAETKHARPECFWDDLEAAAEIVQWENEHMAEVALEPQVPATKMAPDEECGGSQQSSHYRRELPTAIPNQPPAVISFSQELLAAADIIQWEKEHESLPEVPGKQLGKLLGLPRYKLTFETVSGV</sequence>
<dbReference type="eggNOG" id="ENOG502SPFM">
    <property type="taxonomic scope" value="Eukaryota"/>
</dbReference>
<name>M4BDJ3_HYAAE</name>
<accession>M4BDJ3</accession>
<evidence type="ECO:0000313" key="3">
    <source>
        <dbReference type="Proteomes" id="UP000011713"/>
    </source>
</evidence>
<reference evidence="2" key="2">
    <citation type="submission" date="2015-06" db="UniProtKB">
        <authorList>
            <consortium name="EnsemblProtists"/>
        </authorList>
    </citation>
    <scope>IDENTIFICATION</scope>
    <source>
        <strain evidence="2">Emoy2</strain>
    </source>
</reference>
<protein>
    <submittedName>
        <fullName evidence="2">Uncharacterized protein</fullName>
    </submittedName>
</protein>
<reference evidence="3" key="1">
    <citation type="journal article" date="2010" name="Science">
        <title>Signatures of adaptation to obligate biotrophy in the Hyaloperonospora arabidopsidis genome.</title>
        <authorList>
            <person name="Baxter L."/>
            <person name="Tripathy S."/>
            <person name="Ishaque N."/>
            <person name="Boot N."/>
            <person name="Cabral A."/>
            <person name="Kemen E."/>
            <person name="Thines M."/>
            <person name="Ah-Fong A."/>
            <person name="Anderson R."/>
            <person name="Badejoko W."/>
            <person name="Bittner-Eddy P."/>
            <person name="Boore J.L."/>
            <person name="Chibucos M.C."/>
            <person name="Coates M."/>
            <person name="Dehal P."/>
            <person name="Delehaunty K."/>
            <person name="Dong S."/>
            <person name="Downton P."/>
            <person name="Dumas B."/>
            <person name="Fabro G."/>
            <person name="Fronick C."/>
            <person name="Fuerstenberg S.I."/>
            <person name="Fulton L."/>
            <person name="Gaulin E."/>
            <person name="Govers F."/>
            <person name="Hughes L."/>
            <person name="Humphray S."/>
            <person name="Jiang R.H."/>
            <person name="Judelson H."/>
            <person name="Kamoun S."/>
            <person name="Kyung K."/>
            <person name="Meijer H."/>
            <person name="Minx P."/>
            <person name="Morris P."/>
            <person name="Nelson J."/>
            <person name="Phuntumart V."/>
            <person name="Qutob D."/>
            <person name="Rehmany A."/>
            <person name="Rougon-Cardoso A."/>
            <person name="Ryden P."/>
            <person name="Torto-Alalibo T."/>
            <person name="Studholme D."/>
            <person name="Wang Y."/>
            <person name="Win J."/>
            <person name="Wood J."/>
            <person name="Clifton S.W."/>
            <person name="Rogers J."/>
            <person name="Van den Ackerveken G."/>
            <person name="Jones J.D."/>
            <person name="McDowell J.M."/>
            <person name="Beynon J."/>
            <person name="Tyler B.M."/>
        </authorList>
    </citation>
    <scope>NUCLEOTIDE SEQUENCE [LARGE SCALE GENOMIC DNA]</scope>
    <source>
        <strain evidence="3">Emoy2</strain>
    </source>
</reference>
<feature type="compositionally biased region" description="Pro residues" evidence="1">
    <location>
        <begin position="170"/>
        <end position="179"/>
    </location>
</feature>